<dbReference type="Gene3D" id="2.60.60.20">
    <property type="entry name" value="PLAT/LH2 domain"/>
    <property type="match status" value="1"/>
</dbReference>
<gene>
    <name evidence="8" type="ORF">LWI28_021058</name>
</gene>
<feature type="domain" description="PLAT" evidence="7">
    <location>
        <begin position="38"/>
        <end position="165"/>
    </location>
</feature>
<evidence type="ECO:0000256" key="6">
    <source>
        <dbReference type="PROSITE-ProRule" id="PRU00152"/>
    </source>
</evidence>
<evidence type="ECO:0000256" key="2">
    <source>
        <dbReference type="ARBA" id="ARBA00022516"/>
    </source>
</evidence>
<dbReference type="GO" id="GO:0046872">
    <property type="term" value="F:metal ion binding"/>
    <property type="evidence" value="ECO:0007669"/>
    <property type="project" value="InterPro"/>
</dbReference>
<dbReference type="GO" id="GO:0031408">
    <property type="term" value="P:oxylipin biosynthetic process"/>
    <property type="evidence" value="ECO:0007669"/>
    <property type="project" value="UniProtKB-KW"/>
</dbReference>
<evidence type="ECO:0000256" key="5">
    <source>
        <dbReference type="ARBA" id="ARBA00023160"/>
    </source>
</evidence>
<dbReference type="InterPro" id="IPR036392">
    <property type="entry name" value="PLAT/LH2_dom_sf"/>
</dbReference>
<dbReference type="Pfam" id="PF01477">
    <property type="entry name" value="PLAT"/>
    <property type="match status" value="1"/>
</dbReference>
<reference evidence="8" key="1">
    <citation type="journal article" date="2022" name="Plant J.">
        <title>Strategies of tolerance reflected in two North American maple genomes.</title>
        <authorList>
            <person name="McEvoy S.L."/>
            <person name="Sezen U.U."/>
            <person name="Trouern-Trend A."/>
            <person name="McMahon S.M."/>
            <person name="Schaberg P.G."/>
            <person name="Yang J."/>
            <person name="Wegrzyn J.L."/>
            <person name="Swenson N.G."/>
        </authorList>
    </citation>
    <scope>NUCLEOTIDE SEQUENCE</scope>
    <source>
        <strain evidence="8">91603</strain>
    </source>
</reference>
<evidence type="ECO:0000313" key="8">
    <source>
        <dbReference type="EMBL" id="KAI9186800.1"/>
    </source>
</evidence>
<keyword evidence="4" id="KW-0276">Fatty acid metabolism</keyword>
<accession>A0AAD5JAM8</accession>
<dbReference type="InterPro" id="IPR042057">
    <property type="entry name" value="Lipoxy_PLAT/LH2"/>
</dbReference>
<keyword evidence="5" id="KW-0275">Fatty acid biosynthesis</keyword>
<reference evidence="8" key="2">
    <citation type="submission" date="2023-02" db="EMBL/GenBank/DDBJ databases">
        <authorList>
            <person name="Swenson N.G."/>
            <person name="Wegrzyn J.L."/>
            <person name="Mcevoy S.L."/>
        </authorList>
    </citation>
    <scope>NUCLEOTIDE SEQUENCE</scope>
    <source>
        <strain evidence="8">91603</strain>
        <tissue evidence="8">Leaf</tissue>
    </source>
</reference>
<evidence type="ECO:0000256" key="3">
    <source>
        <dbReference type="ARBA" id="ARBA00022767"/>
    </source>
</evidence>
<dbReference type="PRINTS" id="PR00468">
    <property type="entry name" value="PLTLPOXGNASE"/>
</dbReference>
<evidence type="ECO:0000256" key="1">
    <source>
        <dbReference type="ARBA" id="ARBA00009419"/>
    </source>
</evidence>
<sequence length="172" mass="19235">MQTMLSCCCINITGENNGSKEKVQGTVVLMKKNVLDFNDFHASFLDNVHELVGQRVSLQLVSAVNGDSGANGLHGKVGEPAYLEDWITSITPLAAGESAFNVYFDWDEEEIGVPGAFIITNNHHSEFYLKTVTLDDFPGQGRIHFVCNSWVYPAKHYKYDRVFFSNKASNRH</sequence>
<keyword evidence="3" id="KW-0443">Lipid metabolism</keyword>
<organism evidence="8 9">
    <name type="scientific">Acer negundo</name>
    <name type="common">Box elder</name>
    <dbReference type="NCBI Taxonomy" id="4023"/>
    <lineage>
        <taxon>Eukaryota</taxon>
        <taxon>Viridiplantae</taxon>
        <taxon>Streptophyta</taxon>
        <taxon>Embryophyta</taxon>
        <taxon>Tracheophyta</taxon>
        <taxon>Spermatophyta</taxon>
        <taxon>Magnoliopsida</taxon>
        <taxon>eudicotyledons</taxon>
        <taxon>Gunneridae</taxon>
        <taxon>Pentapetalae</taxon>
        <taxon>rosids</taxon>
        <taxon>malvids</taxon>
        <taxon>Sapindales</taxon>
        <taxon>Sapindaceae</taxon>
        <taxon>Hippocastanoideae</taxon>
        <taxon>Acereae</taxon>
        <taxon>Acer</taxon>
    </lineage>
</organism>
<dbReference type="SMART" id="SM00308">
    <property type="entry name" value="LH2"/>
    <property type="match status" value="1"/>
</dbReference>
<dbReference type="Proteomes" id="UP001064489">
    <property type="component" value="Chromosome 3"/>
</dbReference>
<comment type="caution">
    <text evidence="8">The sequence shown here is derived from an EMBL/GenBank/DDBJ whole genome shotgun (WGS) entry which is preliminary data.</text>
</comment>
<evidence type="ECO:0000259" key="7">
    <source>
        <dbReference type="PROSITE" id="PS50095"/>
    </source>
</evidence>
<name>A0AAD5JAM8_ACENE</name>
<dbReference type="PANTHER" id="PTHR11771">
    <property type="entry name" value="LIPOXYGENASE"/>
    <property type="match status" value="1"/>
</dbReference>
<keyword evidence="3" id="KW-0925">Oxylipin biosynthesis</keyword>
<dbReference type="CDD" id="cd01751">
    <property type="entry name" value="PLAT_LH2"/>
    <property type="match status" value="1"/>
</dbReference>
<dbReference type="InterPro" id="IPR000907">
    <property type="entry name" value="LipOase"/>
</dbReference>
<evidence type="ECO:0000256" key="4">
    <source>
        <dbReference type="ARBA" id="ARBA00022832"/>
    </source>
</evidence>
<keyword evidence="2" id="KW-0444">Lipid biosynthesis</keyword>
<keyword evidence="9" id="KW-1185">Reference proteome</keyword>
<dbReference type="GO" id="GO:0016702">
    <property type="term" value="F:oxidoreductase activity, acting on single donors with incorporation of molecular oxygen, incorporation of two atoms of oxygen"/>
    <property type="evidence" value="ECO:0007669"/>
    <property type="project" value="InterPro"/>
</dbReference>
<dbReference type="PROSITE" id="PS50095">
    <property type="entry name" value="PLAT"/>
    <property type="match status" value="1"/>
</dbReference>
<dbReference type="SUPFAM" id="SSF49723">
    <property type="entry name" value="Lipase/lipooxygenase domain (PLAT/LH2 domain)"/>
    <property type="match status" value="1"/>
</dbReference>
<dbReference type="GO" id="GO:0034440">
    <property type="term" value="P:lipid oxidation"/>
    <property type="evidence" value="ECO:0007669"/>
    <property type="project" value="InterPro"/>
</dbReference>
<proteinExistence type="inferred from homology"/>
<dbReference type="GO" id="GO:0006633">
    <property type="term" value="P:fatty acid biosynthetic process"/>
    <property type="evidence" value="ECO:0007669"/>
    <property type="project" value="UniProtKB-KW"/>
</dbReference>
<evidence type="ECO:0000313" key="9">
    <source>
        <dbReference type="Proteomes" id="UP001064489"/>
    </source>
</evidence>
<dbReference type="InterPro" id="IPR001024">
    <property type="entry name" value="PLAT/LH2_dom"/>
</dbReference>
<dbReference type="InterPro" id="IPR001246">
    <property type="entry name" value="LipOase_plant"/>
</dbReference>
<protein>
    <recommendedName>
        <fullName evidence="7">PLAT domain-containing protein</fullName>
    </recommendedName>
</protein>
<comment type="similarity">
    <text evidence="1">Belongs to the lipoxygenase family.</text>
</comment>
<dbReference type="EMBL" id="JAJSOW010000100">
    <property type="protein sequence ID" value="KAI9186800.1"/>
    <property type="molecule type" value="Genomic_DNA"/>
</dbReference>
<comment type="caution">
    <text evidence="6">Lacks conserved residue(s) required for the propagation of feature annotation.</text>
</comment>
<dbReference type="AlphaFoldDB" id="A0AAD5JAM8"/>